<dbReference type="GeneID" id="110074530"/>
<feature type="compositionally biased region" description="Polar residues" evidence="5">
    <location>
        <begin position="1"/>
        <end position="10"/>
    </location>
</feature>
<keyword evidence="3" id="KW-0206">Cytoskeleton</keyword>
<accession>A0ABM5EY19</accession>
<keyword evidence="2" id="KW-0963">Cytoplasm</keyword>
<dbReference type="InterPro" id="IPR026507">
    <property type="entry name" value="PIRC1/2"/>
</dbReference>
<feature type="region of interest" description="Disordered" evidence="5">
    <location>
        <begin position="1"/>
        <end position="43"/>
    </location>
</feature>
<proteinExistence type="predicted"/>
<evidence type="ECO:0000313" key="6">
    <source>
        <dbReference type="Proteomes" id="UP001652642"/>
    </source>
</evidence>
<comment type="subcellular location">
    <subcellularLocation>
        <location evidence="1">Cytoplasm</location>
        <location evidence="1">Cytoskeleton</location>
        <location evidence="1">Cilium axoneme</location>
    </subcellularLocation>
</comment>
<gene>
    <name evidence="7" type="primary">PIERCE2</name>
</gene>
<dbReference type="Pfam" id="PF14892">
    <property type="entry name" value="PIRC1_2"/>
    <property type="match status" value="1"/>
</dbReference>
<name>A0ABM5EY19_9SAUR</name>
<evidence type="ECO:0000313" key="7">
    <source>
        <dbReference type="RefSeq" id="XP_072838047.1"/>
    </source>
</evidence>
<reference evidence="7" key="1">
    <citation type="submission" date="2025-08" db="UniProtKB">
        <authorList>
            <consortium name="RefSeq"/>
        </authorList>
    </citation>
    <scope>IDENTIFICATION</scope>
</reference>
<organism evidence="6 7">
    <name type="scientific">Pogona vitticeps</name>
    <name type="common">central bearded dragon</name>
    <dbReference type="NCBI Taxonomy" id="103695"/>
    <lineage>
        <taxon>Eukaryota</taxon>
        <taxon>Metazoa</taxon>
        <taxon>Chordata</taxon>
        <taxon>Craniata</taxon>
        <taxon>Vertebrata</taxon>
        <taxon>Euteleostomi</taxon>
        <taxon>Lepidosauria</taxon>
        <taxon>Squamata</taxon>
        <taxon>Bifurcata</taxon>
        <taxon>Unidentata</taxon>
        <taxon>Episquamata</taxon>
        <taxon>Toxicofera</taxon>
        <taxon>Iguania</taxon>
        <taxon>Acrodonta</taxon>
        <taxon>Agamidae</taxon>
        <taxon>Amphibolurinae</taxon>
        <taxon>Pogona</taxon>
    </lineage>
</organism>
<dbReference type="PANTHER" id="PTHR20899">
    <property type="entry name" value="PIERCE HOMOLOG"/>
    <property type="match status" value="1"/>
</dbReference>
<evidence type="ECO:0000256" key="3">
    <source>
        <dbReference type="ARBA" id="ARBA00023212"/>
    </source>
</evidence>
<protein>
    <submittedName>
        <fullName evidence="7">Piercer of microtubule wall 2 protein isoform X2</fullName>
    </submittedName>
</protein>
<evidence type="ECO:0000256" key="5">
    <source>
        <dbReference type="SAM" id="MobiDB-lite"/>
    </source>
</evidence>
<keyword evidence="4" id="KW-0966">Cell projection</keyword>
<keyword evidence="6" id="KW-1185">Reference proteome</keyword>
<evidence type="ECO:0000256" key="2">
    <source>
        <dbReference type="ARBA" id="ARBA00022490"/>
    </source>
</evidence>
<evidence type="ECO:0000256" key="4">
    <source>
        <dbReference type="ARBA" id="ARBA00023273"/>
    </source>
</evidence>
<sequence>MTTPESSRAPSRQGHPPPLPPPPPPPEPKMTSEEETPPRSTAKEFSFQWLPCARPGNPVFSCMLDAKTLTTSNFLTKPQLLLYKTTSSEYGNIPPTSQMVPCKFYPRNNSFTNHLFACGLTEFNSINTGVDRSKVYDHPDIMNLL</sequence>
<evidence type="ECO:0000256" key="1">
    <source>
        <dbReference type="ARBA" id="ARBA00004430"/>
    </source>
</evidence>
<feature type="compositionally biased region" description="Pro residues" evidence="5">
    <location>
        <begin position="15"/>
        <end position="28"/>
    </location>
</feature>
<dbReference type="Proteomes" id="UP001652642">
    <property type="component" value="Chromosome 12"/>
</dbReference>
<dbReference type="PANTHER" id="PTHR20899:SF4">
    <property type="entry name" value="PIERCER OF MICROTUBULE WALL 2 PROTEIN"/>
    <property type="match status" value="1"/>
</dbReference>
<dbReference type="RefSeq" id="XP_072838047.1">
    <property type="nucleotide sequence ID" value="XM_072981946.1"/>
</dbReference>